<reference evidence="1 2" key="1">
    <citation type="submission" date="2018-04" db="EMBL/GenBank/DDBJ databases">
        <title>The genome of golden apple snail Pomacea canaliculata provides insight into stress tolerance and invasive adaptation.</title>
        <authorList>
            <person name="Liu C."/>
            <person name="Liu B."/>
            <person name="Ren Y."/>
            <person name="Zhang Y."/>
            <person name="Wang H."/>
            <person name="Li S."/>
            <person name="Jiang F."/>
            <person name="Yin L."/>
            <person name="Zhang G."/>
            <person name="Qian W."/>
            <person name="Fan W."/>
        </authorList>
    </citation>
    <scope>NUCLEOTIDE SEQUENCE [LARGE SCALE GENOMIC DNA]</scope>
    <source>
        <strain evidence="1">SZHN2017</strain>
        <tissue evidence="1">Muscle</tissue>
    </source>
</reference>
<dbReference type="PANTHER" id="PTHR46534">
    <property type="entry name" value="IGGFC_BINDING DOMAIN-CONTAINING PROTEIN"/>
    <property type="match status" value="1"/>
</dbReference>
<evidence type="ECO:0000313" key="2">
    <source>
        <dbReference type="Proteomes" id="UP000245119"/>
    </source>
</evidence>
<comment type="caution">
    <text evidence="1">The sequence shown here is derived from an EMBL/GenBank/DDBJ whole genome shotgun (WGS) entry which is preliminary data.</text>
</comment>
<keyword evidence="2" id="KW-1185">Reference proteome</keyword>
<organism evidence="1 2">
    <name type="scientific">Pomacea canaliculata</name>
    <name type="common">Golden apple snail</name>
    <dbReference type="NCBI Taxonomy" id="400727"/>
    <lineage>
        <taxon>Eukaryota</taxon>
        <taxon>Metazoa</taxon>
        <taxon>Spiralia</taxon>
        <taxon>Lophotrochozoa</taxon>
        <taxon>Mollusca</taxon>
        <taxon>Gastropoda</taxon>
        <taxon>Caenogastropoda</taxon>
        <taxon>Architaenioglossa</taxon>
        <taxon>Ampullarioidea</taxon>
        <taxon>Ampullariidae</taxon>
        <taxon>Pomacea</taxon>
    </lineage>
</organism>
<accession>A0A2T7PND3</accession>
<name>A0A2T7PND3_POMCA</name>
<dbReference type="Proteomes" id="UP000245119">
    <property type="component" value="Linkage Group LG3"/>
</dbReference>
<dbReference type="OrthoDB" id="10005154at2759"/>
<dbReference type="STRING" id="400727.A0A2T7PND3"/>
<dbReference type="PANTHER" id="PTHR46534:SF1">
    <property type="entry name" value="IGGFC-BINDING PROTEIN N-TERMINAL DOMAIN-CONTAINING PROTEIN"/>
    <property type="match status" value="1"/>
</dbReference>
<dbReference type="EMBL" id="PZQS01000003">
    <property type="protein sequence ID" value="PVD34933.1"/>
    <property type="molecule type" value="Genomic_DNA"/>
</dbReference>
<protein>
    <submittedName>
        <fullName evidence="1">Uncharacterized protein</fullName>
    </submittedName>
</protein>
<dbReference type="AlphaFoldDB" id="A0A2T7PND3"/>
<gene>
    <name evidence="1" type="ORF">C0Q70_06214</name>
</gene>
<sequence>MEDIVYGSVTLNQTVQDKTSSSQFVYPDYAVVKRNVASTSILSGQRDIAAYIQLQSPDGVVLSPLAAGFSIINILQGGVHLLSPSLPYHCHPRDCNSTTPSEAGDTVDNDCDGKVDEDDCSGTPTGGKRDVWGTQFVFVIPMHVFGGNPSKVSITVAVTTLNTAQVDLHEPNRSVSTINVSLYNSSYFIINCDNNSVLADDMSMNVYRLNSSAEVSVTFFFNGRTPKTKPTAGAMRLIPVDAFGREYYIFTPIIRGQNGYFQLVGVFPNTTVEVYLVLDPQNTTVTFGGVVYRNSDVIYTRVNAYQALQISCYSACTMSGSLVSASKPVAVFSLTDSVQLAASKISTNEDHLMEQLPPVVSYGNLFVTTYGFKNFSLDVAYPDLLYVIASQPNTTVRFDNGSVTDFTLNRAGDVRELFFNDTTVVRTSDPVLCIHVLLNLVKADAAMLVVPAANQFTSEDIFRTVPVVYPNITVHSIHLVAHSFDALGQDVTINTETYPFMLISYSANISVFVVHVSYVPNVPTNVSQSLHVVPKRGTFGGYVFTYCASQQMADISSLAFILEQYSSVLTHSHLSPCLDRQTCNVSTPQPGDGVDNDCDGITDEEPCFISFWNDTDSDGRYNEDCMPEAISFETLDTISPTSLLEDAQSVYSTKGLSTGIEITPVLASLTLLSATLSLSVEKVGLLTQDSMRSSLQVGNSVSSYSYVSTATTTSFVELTSADDIPTGPTFSATTISSSTYVSTATMTSYVEMTSSDDTSPESTFSATTMPSYSYDSTVTMTSSVSDVIVASTISPTATSPSTYISAVMTTSSELISSQDIATQSAFSPTAVLPSTTSFSSTSTL</sequence>
<proteinExistence type="predicted"/>
<evidence type="ECO:0000313" key="1">
    <source>
        <dbReference type="EMBL" id="PVD34933.1"/>
    </source>
</evidence>